<sequence length="128" mass="13632">MIALAESVSQAVNTWPAVALAVVGVVGGWGTLIIKVWAEGRKIAATGDAVDKIKEQVTNGGSNLAKTVGEVKEMLTAQQSGIGGIRSDIGGIREDIGGIRGEIRQERESRVDLARTLDDRLKRLERPN</sequence>
<comment type="caution">
    <text evidence="2">The sequence shown here is derived from an EMBL/GenBank/DDBJ whole genome shotgun (WGS) entry which is preliminary data.</text>
</comment>
<dbReference type="RefSeq" id="WP_055581459.1">
    <property type="nucleotide sequence ID" value="NZ_LKTM01000372.1"/>
</dbReference>
<keyword evidence="1" id="KW-1133">Transmembrane helix</keyword>
<keyword evidence="1" id="KW-0812">Transmembrane</keyword>
<evidence type="ECO:0000313" key="2">
    <source>
        <dbReference type="EMBL" id="KQH75605.1"/>
    </source>
</evidence>
<keyword evidence="1" id="KW-0472">Membrane</keyword>
<feature type="transmembrane region" description="Helical" evidence="1">
    <location>
        <begin position="15"/>
        <end position="34"/>
    </location>
</feature>
<dbReference type="AlphaFoldDB" id="A0A0Q2Q6I3"/>
<dbReference type="EMBL" id="LKTM01000372">
    <property type="protein sequence ID" value="KQH75605.1"/>
    <property type="molecule type" value="Genomic_DNA"/>
</dbReference>
<name>A0A0Q2Q6I3_MYCGO</name>
<evidence type="ECO:0008006" key="4">
    <source>
        <dbReference type="Google" id="ProtNLM"/>
    </source>
</evidence>
<proteinExistence type="predicted"/>
<organism evidence="2 3">
    <name type="scientific">Mycobacterium gordonae</name>
    <dbReference type="NCBI Taxonomy" id="1778"/>
    <lineage>
        <taxon>Bacteria</taxon>
        <taxon>Bacillati</taxon>
        <taxon>Actinomycetota</taxon>
        <taxon>Actinomycetes</taxon>
        <taxon>Mycobacteriales</taxon>
        <taxon>Mycobacteriaceae</taxon>
        <taxon>Mycobacterium</taxon>
    </lineage>
</organism>
<dbReference type="Proteomes" id="UP000051677">
    <property type="component" value="Unassembled WGS sequence"/>
</dbReference>
<protein>
    <recommendedName>
        <fullName evidence="4">DUF2746 domain-containing protein</fullName>
    </recommendedName>
</protein>
<accession>A0A0Q2Q6I3</accession>
<reference evidence="2 3" key="1">
    <citation type="submission" date="2015-10" db="EMBL/GenBank/DDBJ databases">
        <title>Mycobacterium gordonae draft genome assembly.</title>
        <authorList>
            <person name="Ustinova V."/>
            <person name="Smirnova T."/>
            <person name="Blagodatskikh K."/>
            <person name="Varlamov D."/>
            <person name="Larionova E."/>
            <person name="Chernousova L."/>
        </authorList>
    </citation>
    <scope>NUCLEOTIDE SEQUENCE [LARGE SCALE GENOMIC DNA]</scope>
    <source>
        <strain evidence="2 3">CTRI 14-8773</strain>
    </source>
</reference>
<gene>
    <name evidence="2" type="ORF">AO501_25355</name>
</gene>
<evidence type="ECO:0000256" key="1">
    <source>
        <dbReference type="SAM" id="Phobius"/>
    </source>
</evidence>
<evidence type="ECO:0000313" key="3">
    <source>
        <dbReference type="Proteomes" id="UP000051677"/>
    </source>
</evidence>